<evidence type="ECO:0000259" key="1">
    <source>
        <dbReference type="Pfam" id="PF22698"/>
    </source>
</evidence>
<dbReference type="CDD" id="cd23935">
    <property type="entry name" value="AGPR_2_C"/>
    <property type="match status" value="1"/>
</dbReference>
<evidence type="ECO:0000313" key="3">
    <source>
        <dbReference type="Proteomes" id="UP000186817"/>
    </source>
</evidence>
<protein>
    <submittedName>
        <fullName evidence="2">N-acetyl-gamma-glutamyl-phosphate reductase</fullName>
    </submittedName>
</protein>
<feature type="domain" description="N-acetyl-gamma-glutamyl-phosphate reductase dimerisation" evidence="1">
    <location>
        <begin position="6"/>
        <end position="140"/>
    </location>
</feature>
<comment type="caution">
    <text evidence="2">The sequence shown here is derived from an EMBL/GenBank/DDBJ whole genome shotgun (WGS) entry which is preliminary data.</text>
</comment>
<reference evidence="2 3" key="1">
    <citation type="submission" date="2016-02" db="EMBL/GenBank/DDBJ databases">
        <title>Genome analysis of coral dinoflagellate symbionts highlights evolutionary adaptations to a symbiotic lifestyle.</title>
        <authorList>
            <person name="Aranda M."/>
            <person name="Li Y."/>
            <person name="Liew Y.J."/>
            <person name="Baumgarten S."/>
            <person name="Simakov O."/>
            <person name="Wilson M."/>
            <person name="Piel J."/>
            <person name="Ashoor H."/>
            <person name="Bougouffa S."/>
            <person name="Bajic V.B."/>
            <person name="Ryu T."/>
            <person name="Ravasi T."/>
            <person name="Bayer T."/>
            <person name="Micklem G."/>
            <person name="Kim H."/>
            <person name="Bhak J."/>
            <person name="Lajeunesse T.C."/>
            <person name="Voolstra C.R."/>
        </authorList>
    </citation>
    <scope>NUCLEOTIDE SEQUENCE [LARGE SCALE GENOMIC DNA]</scope>
    <source>
        <strain evidence="2 3">CCMP2467</strain>
    </source>
</reference>
<dbReference type="Proteomes" id="UP000186817">
    <property type="component" value="Unassembled WGS sequence"/>
</dbReference>
<dbReference type="EMBL" id="LSRX01000854">
    <property type="protein sequence ID" value="OLP87549.1"/>
    <property type="molecule type" value="Genomic_DNA"/>
</dbReference>
<evidence type="ECO:0000313" key="2">
    <source>
        <dbReference type="EMBL" id="OLP87549.1"/>
    </source>
</evidence>
<dbReference type="Pfam" id="PF22698">
    <property type="entry name" value="Semialdhyde_dhC_1"/>
    <property type="match status" value="1"/>
</dbReference>
<dbReference type="InterPro" id="IPR009858">
    <property type="entry name" value="DUF1415"/>
</dbReference>
<accession>A0A1Q9CXD7</accession>
<dbReference type="AlphaFoldDB" id="A0A1Q9CXD7"/>
<dbReference type="InterPro" id="IPR050085">
    <property type="entry name" value="AGPR"/>
</dbReference>
<name>A0A1Q9CXD7_SYMMI</name>
<keyword evidence="3" id="KW-1185">Reference proteome</keyword>
<dbReference type="Gene3D" id="3.30.360.10">
    <property type="entry name" value="Dihydrodipicolinate Reductase, domain 2"/>
    <property type="match status" value="1"/>
</dbReference>
<dbReference type="PANTHER" id="PTHR32338:SF10">
    <property type="entry name" value="N-ACETYL-GAMMA-GLUTAMYL-PHOSPHATE REDUCTASE, CHLOROPLASTIC-RELATED"/>
    <property type="match status" value="1"/>
</dbReference>
<proteinExistence type="predicted"/>
<dbReference type="OrthoDB" id="438291at2759"/>
<gene>
    <name evidence="2" type="primary">argC</name>
    <name evidence="2" type="ORF">AK812_SmicGene31211</name>
</gene>
<organism evidence="2 3">
    <name type="scientific">Symbiodinium microadriaticum</name>
    <name type="common">Dinoflagellate</name>
    <name type="synonym">Zooxanthella microadriatica</name>
    <dbReference type="NCBI Taxonomy" id="2951"/>
    <lineage>
        <taxon>Eukaryota</taxon>
        <taxon>Sar</taxon>
        <taxon>Alveolata</taxon>
        <taxon>Dinophyceae</taxon>
        <taxon>Suessiales</taxon>
        <taxon>Symbiodiniaceae</taxon>
        <taxon>Symbiodinium</taxon>
    </lineage>
</organism>
<dbReference type="Pfam" id="PF07209">
    <property type="entry name" value="DUF1415"/>
    <property type="match status" value="1"/>
</dbReference>
<dbReference type="SUPFAM" id="SSF55347">
    <property type="entry name" value="Glyceraldehyde-3-phosphate dehydrogenase-like, C-terminal domain"/>
    <property type="match status" value="1"/>
</dbReference>
<dbReference type="InterPro" id="IPR058924">
    <property type="entry name" value="AGPR_dimerisation_dom"/>
</dbReference>
<sequence length="569" mass="61712">MLCFIGLIRPLVDAGLLPAETGLVVHAVSGYSGGGKGLIKTYEEEDHEPWGAYGFALNHKHLPEMAKWTGLQEEPIFCPAVGDFKQGMVVSVPLRFSQLRAGATAADVHAAMVAHYDGKQFVSVKPLNDKEGMMKHVSHQTNVAESQVEKFVCMMICSPRTFAPTETKPVPARGAAPARWALAASCVAMKTCQMALGASALLLPRRLVRRRAVVEGDVHTVAVKKWLDSMIIGMSFCPWAGPASEANGIRIATSMANSPAAALEDLKAEAARLQGARDSTVTTLLVCPCVEPWEDFANFKDFRETELQNGEALVEEFGCKVVCFHPHSQASDSYGLQEGDDIVIRAGDGEQLCGTVLGIMPEGEDGASNLKVQFYGKVDEGDAENGEFGMQPFSDAADRVETVPEQSENCIYYGRHGLAELIGRAAPSRSRSTGVLQLIGREALQDEDACRSILGRAPRIVLHLLRAADLEAVDNQKAFETLERNEEVVEAMGEEEFDRRVQECALERGAFLRPDAVNDTNKLELFCFANEDKKSLWLAARLDNLGKGASGACVQNLNLALGFPEETGL</sequence>
<dbReference type="PANTHER" id="PTHR32338">
    <property type="entry name" value="N-ACETYL-GAMMA-GLUTAMYL-PHOSPHATE REDUCTASE, CHLOROPLASTIC-RELATED-RELATED"/>
    <property type="match status" value="1"/>
</dbReference>